<dbReference type="InterPro" id="IPR031424">
    <property type="entry name" value="QVR-like"/>
</dbReference>
<dbReference type="Proteomes" id="UP000835052">
    <property type="component" value="Unassembled WGS sequence"/>
</dbReference>
<dbReference type="OrthoDB" id="5820707at2759"/>
<dbReference type="Pfam" id="PF17064">
    <property type="entry name" value="QVR"/>
    <property type="match status" value="1"/>
</dbReference>
<reference evidence="4" key="1">
    <citation type="submission" date="2020-10" db="EMBL/GenBank/DDBJ databases">
        <authorList>
            <person name="Kikuchi T."/>
        </authorList>
    </citation>
    <scope>NUCLEOTIDE SEQUENCE</scope>
    <source>
        <strain evidence="4">NKZ352</strain>
    </source>
</reference>
<evidence type="ECO:0008006" key="6">
    <source>
        <dbReference type="Google" id="ProtNLM"/>
    </source>
</evidence>
<dbReference type="GO" id="GO:0030431">
    <property type="term" value="P:sleep"/>
    <property type="evidence" value="ECO:0007669"/>
    <property type="project" value="InterPro"/>
</dbReference>
<accession>A0A8S1GVF1</accession>
<evidence type="ECO:0000256" key="2">
    <source>
        <dbReference type="ARBA" id="ARBA00023180"/>
    </source>
</evidence>
<evidence type="ECO:0000256" key="1">
    <source>
        <dbReference type="ARBA" id="ARBA00022729"/>
    </source>
</evidence>
<name>A0A8S1GVF1_9PELO</name>
<gene>
    <name evidence="4" type="ORF">CAUJ_LOCUS2637</name>
</gene>
<feature type="chain" id="PRO_5035874543" description="Activin types I and II receptor domain-containing protein" evidence="3">
    <location>
        <begin position="19"/>
        <end position="106"/>
    </location>
</feature>
<dbReference type="AlphaFoldDB" id="A0A8S1GVF1"/>
<keyword evidence="5" id="KW-1185">Reference proteome</keyword>
<evidence type="ECO:0000256" key="3">
    <source>
        <dbReference type="SAM" id="SignalP"/>
    </source>
</evidence>
<dbReference type="GO" id="GO:0032222">
    <property type="term" value="P:regulation of synaptic transmission, cholinergic"/>
    <property type="evidence" value="ECO:0007669"/>
    <property type="project" value="InterPro"/>
</dbReference>
<dbReference type="EMBL" id="CAJGYM010000005">
    <property type="protein sequence ID" value="CAD6186718.1"/>
    <property type="molecule type" value="Genomic_DNA"/>
</dbReference>
<comment type="caution">
    <text evidence="4">The sequence shown here is derived from an EMBL/GenBank/DDBJ whole genome shotgun (WGS) entry which is preliminary data.</text>
</comment>
<sequence length="106" mass="12088">MLLCSFLLFASISRLGETLKCVQSTTYEDKMLEAPVAVECQGKVCVKTMQLSTQQNNTKLLAIHRECYEHDRFGEEGCTDTYNGTKTRRTGPRLITCFCSEDWCNF</sequence>
<proteinExistence type="predicted"/>
<keyword evidence="2" id="KW-0325">Glycoprotein</keyword>
<organism evidence="4 5">
    <name type="scientific">Caenorhabditis auriculariae</name>
    <dbReference type="NCBI Taxonomy" id="2777116"/>
    <lineage>
        <taxon>Eukaryota</taxon>
        <taxon>Metazoa</taxon>
        <taxon>Ecdysozoa</taxon>
        <taxon>Nematoda</taxon>
        <taxon>Chromadorea</taxon>
        <taxon>Rhabditida</taxon>
        <taxon>Rhabditina</taxon>
        <taxon>Rhabditomorpha</taxon>
        <taxon>Rhabditoidea</taxon>
        <taxon>Rhabditidae</taxon>
        <taxon>Peloderinae</taxon>
        <taxon>Caenorhabditis</taxon>
    </lineage>
</organism>
<keyword evidence="1 3" id="KW-0732">Signal</keyword>
<feature type="signal peptide" evidence="3">
    <location>
        <begin position="1"/>
        <end position="18"/>
    </location>
</feature>
<protein>
    <recommendedName>
        <fullName evidence="6">Activin types I and II receptor domain-containing protein</fullName>
    </recommendedName>
</protein>
<evidence type="ECO:0000313" key="5">
    <source>
        <dbReference type="Proteomes" id="UP000835052"/>
    </source>
</evidence>
<evidence type="ECO:0000313" key="4">
    <source>
        <dbReference type="EMBL" id="CAD6186718.1"/>
    </source>
</evidence>